<evidence type="ECO:0000256" key="7">
    <source>
        <dbReference type="RuleBase" id="RU000416"/>
    </source>
</evidence>
<comment type="catalytic activity">
    <reaction evidence="5 8">
        <text>a 2'-deoxycytidine in DNA + S-adenosyl-L-methionine = a 5-methyl-2'-deoxycytidine in DNA + S-adenosyl-L-homocysteine + H(+)</text>
        <dbReference type="Rhea" id="RHEA:13681"/>
        <dbReference type="Rhea" id="RHEA-COMP:11369"/>
        <dbReference type="Rhea" id="RHEA-COMP:11370"/>
        <dbReference type="ChEBI" id="CHEBI:15378"/>
        <dbReference type="ChEBI" id="CHEBI:57856"/>
        <dbReference type="ChEBI" id="CHEBI:59789"/>
        <dbReference type="ChEBI" id="CHEBI:85452"/>
        <dbReference type="ChEBI" id="CHEBI:85454"/>
        <dbReference type="EC" id="2.1.1.37"/>
    </reaction>
</comment>
<evidence type="ECO:0000256" key="2">
    <source>
        <dbReference type="ARBA" id="ARBA00022679"/>
    </source>
</evidence>
<dbReference type="Gene3D" id="3.40.50.150">
    <property type="entry name" value="Vaccinia Virus protein VP39"/>
    <property type="match status" value="1"/>
</dbReference>
<gene>
    <name evidence="9" type="ORF">ACFSOX_14015</name>
</gene>
<evidence type="ECO:0000256" key="1">
    <source>
        <dbReference type="ARBA" id="ARBA00022603"/>
    </source>
</evidence>
<evidence type="ECO:0000256" key="5">
    <source>
        <dbReference type="ARBA" id="ARBA00047422"/>
    </source>
</evidence>
<evidence type="ECO:0000313" key="10">
    <source>
        <dbReference type="Proteomes" id="UP001597314"/>
    </source>
</evidence>
<dbReference type="PANTHER" id="PTHR10629:SF52">
    <property type="entry name" value="DNA (CYTOSINE-5)-METHYLTRANSFERASE 1"/>
    <property type="match status" value="1"/>
</dbReference>
<dbReference type="PRINTS" id="PR00105">
    <property type="entry name" value="C5METTRFRASE"/>
</dbReference>
<dbReference type="InterPro" id="IPR050390">
    <property type="entry name" value="C5-Methyltransferase"/>
</dbReference>
<proteinExistence type="inferred from homology"/>
<dbReference type="Pfam" id="PF00145">
    <property type="entry name" value="DNA_methylase"/>
    <property type="match status" value="1"/>
</dbReference>
<keyword evidence="10" id="KW-1185">Reference proteome</keyword>
<reference evidence="10" key="1">
    <citation type="journal article" date="2019" name="Int. J. Syst. Evol. Microbiol.">
        <title>The Global Catalogue of Microorganisms (GCM) 10K type strain sequencing project: providing services to taxonomists for standard genome sequencing and annotation.</title>
        <authorList>
            <consortium name="The Broad Institute Genomics Platform"/>
            <consortium name="The Broad Institute Genome Sequencing Center for Infectious Disease"/>
            <person name="Wu L."/>
            <person name="Ma J."/>
        </authorList>
    </citation>
    <scope>NUCLEOTIDE SEQUENCE [LARGE SCALE GENOMIC DNA]</scope>
    <source>
        <strain evidence="10">CGMCC 1.6774</strain>
    </source>
</reference>
<evidence type="ECO:0000256" key="8">
    <source>
        <dbReference type="RuleBase" id="RU000417"/>
    </source>
</evidence>
<organism evidence="9 10">
    <name type="scientific">Rhodoplanes azumiensis</name>
    <dbReference type="NCBI Taxonomy" id="1897628"/>
    <lineage>
        <taxon>Bacteria</taxon>
        <taxon>Pseudomonadati</taxon>
        <taxon>Pseudomonadota</taxon>
        <taxon>Alphaproteobacteria</taxon>
        <taxon>Hyphomicrobiales</taxon>
        <taxon>Nitrobacteraceae</taxon>
        <taxon>Rhodoplanes</taxon>
    </lineage>
</organism>
<dbReference type="PROSITE" id="PS00094">
    <property type="entry name" value="C5_MTASE_1"/>
    <property type="match status" value="1"/>
</dbReference>
<comment type="similarity">
    <text evidence="6 7">Belongs to the class I-like SAM-binding methyltransferase superfamily. C5-methyltransferase family.</text>
</comment>
<dbReference type="PANTHER" id="PTHR10629">
    <property type="entry name" value="CYTOSINE-SPECIFIC METHYLTRANSFERASE"/>
    <property type="match status" value="1"/>
</dbReference>
<name>A0ABW5AKR0_9BRAD</name>
<dbReference type="PROSITE" id="PS51679">
    <property type="entry name" value="SAM_MT_C5"/>
    <property type="match status" value="1"/>
</dbReference>
<evidence type="ECO:0000256" key="3">
    <source>
        <dbReference type="ARBA" id="ARBA00022691"/>
    </source>
</evidence>
<dbReference type="NCBIfam" id="TIGR00675">
    <property type="entry name" value="dcm"/>
    <property type="match status" value="1"/>
</dbReference>
<keyword evidence="3 6" id="KW-0949">S-adenosyl-L-methionine</keyword>
<evidence type="ECO:0000256" key="4">
    <source>
        <dbReference type="ARBA" id="ARBA00022747"/>
    </source>
</evidence>
<dbReference type="SUPFAM" id="SSF53335">
    <property type="entry name" value="S-adenosyl-L-methionine-dependent methyltransferases"/>
    <property type="match status" value="1"/>
</dbReference>
<dbReference type="RefSeq" id="WP_378478432.1">
    <property type="nucleotide sequence ID" value="NZ_JBHUIW010000015.1"/>
</dbReference>
<dbReference type="EMBL" id="JBHUIW010000015">
    <property type="protein sequence ID" value="MFD2183271.1"/>
    <property type="molecule type" value="Genomic_DNA"/>
</dbReference>
<evidence type="ECO:0000256" key="6">
    <source>
        <dbReference type="PROSITE-ProRule" id="PRU01016"/>
    </source>
</evidence>
<evidence type="ECO:0000313" key="9">
    <source>
        <dbReference type="EMBL" id="MFD2183271.1"/>
    </source>
</evidence>
<dbReference type="InterPro" id="IPR018117">
    <property type="entry name" value="C5_DNA_meth_AS"/>
</dbReference>
<keyword evidence="2 6" id="KW-0808">Transferase</keyword>
<dbReference type="GO" id="GO:0032259">
    <property type="term" value="P:methylation"/>
    <property type="evidence" value="ECO:0007669"/>
    <property type="project" value="UniProtKB-KW"/>
</dbReference>
<keyword evidence="4" id="KW-0680">Restriction system</keyword>
<dbReference type="EC" id="2.1.1.37" evidence="8"/>
<dbReference type="InterPro" id="IPR029063">
    <property type="entry name" value="SAM-dependent_MTases_sf"/>
</dbReference>
<protein>
    <recommendedName>
        <fullName evidence="8">Cytosine-specific methyltransferase</fullName>
        <ecNumber evidence="8">2.1.1.37</ecNumber>
    </recommendedName>
</protein>
<keyword evidence="1 6" id="KW-0489">Methyltransferase</keyword>
<accession>A0ABW5AKR0</accession>
<sequence length="456" mass="51240">MVSKTNQGRKLRPYKAISLFSGAMGLDLGLEKTGRFEILACVEIEKSVCDTIRANRNAGRLHNDLRVYEGDVTDFDPLSILADCGLKPGELDLLIGGPPCQSFSTAGRRRTVQDPRGTLLWQFLRYVELIKPRFFLMENVRGLLSAALRHRPLAERPERGGVPLDADEMPGSVVRLFAEDLQRVAGSPYHMDCFEVNAVNYGAPQLRERAFFIGNRYGALVDFPNPTHGNPTSSDEATLFSGSTSLLPWRTLGDAIKNMEDCGDVLMDFSPRKKSFLSLVPPGSNWRSLPKKLQQESMGSAWFAKGGRSGWWRRLSYDLPCPTLVTMPNHASTSLCHPAEVRALSLKEYAAIQEFPPEWEFFGTPAQQYAQVGNAVPVRLGEVAGTVISDSLDRLSEREWQPYPDFPSRYRVVYVQSHVRTRQWFKQGKTFVWDDGGENEHAMYEPPHTLRRVSAI</sequence>
<dbReference type="GO" id="GO:0003886">
    <property type="term" value="F:DNA (cytosine-5-)-methyltransferase activity"/>
    <property type="evidence" value="ECO:0007669"/>
    <property type="project" value="UniProtKB-EC"/>
</dbReference>
<dbReference type="InterPro" id="IPR001525">
    <property type="entry name" value="C5_MeTfrase"/>
</dbReference>
<dbReference type="Proteomes" id="UP001597314">
    <property type="component" value="Unassembled WGS sequence"/>
</dbReference>
<dbReference type="Gene3D" id="3.90.120.10">
    <property type="entry name" value="DNA Methylase, subunit A, domain 2"/>
    <property type="match status" value="1"/>
</dbReference>
<feature type="active site" evidence="6">
    <location>
        <position position="100"/>
    </location>
</feature>
<comment type="caution">
    <text evidence="9">The sequence shown here is derived from an EMBL/GenBank/DDBJ whole genome shotgun (WGS) entry which is preliminary data.</text>
</comment>